<dbReference type="AlphaFoldDB" id="A0A251UW22"/>
<accession>A0A251UW22</accession>
<dbReference type="EMBL" id="CM007893">
    <property type="protein sequence ID" value="OTG27575.1"/>
    <property type="molecule type" value="Genomic_DNA"/>
</dbReference>
<sequence length="92" mass="10451">MSILSCSDLHMCNYELLASHPIQIYTCVSVVLYSLLIDTSRVHRLLAYATVVKGCFNTGRYEDMYAYVCDIEVKRLSQVHIRCSVGLQGCIR</sequence>
<reference evidence="2" key="1">
    <citation type="journal article" date="2017" name="Nature">
        <title>The sunflower genome provides insights into oil metabolism, flowering and Asterid evolution.</title>
        <authorList>
            <person name="Badouin H."/>
            <person name="Gouzy J."/>
            <person name="Grassa C.J."/>
            <person name="Murat F."/>
            <person name="Staton S.E."/>
            <person name="Cottret L."/>
            <person name="Lelandais-Briere C."/>
            <person name="Owens G.L."/>
            <person name="Carrere S."/>
            <person name="Mayjonade B."/>
            <person name="Legrand L."/>
            <person name="Gill N."/>
            <person name="Kane N.C."/>
            <person name="Bowers J.E."/>
            <person name="Hubner S."/>
            <person name="Bellec A."/>
            <person name="Berard A."/>
            <person name="Berges H."/>
            <person name="Blanchet N."/>
            <person name="Boniface M.C."/>
            <person name="Brunel D."/>
            <person name="Catrice O."/>
            <person name="Chaidir N."/>
            <person name="Claudel C."/>
            <person name="Donnadieu C."/>
            <person name="Faraut T."/>
            <person name="Fievet G."/>
            <person name="Helmstetter N."/>
            <person name="King M."/>
            <person name="Knapp S.J."/>
            <person name="Lai Z."/>
            <person name="Le Paslier M.C."/>
            <person name="Lippi Y."/>
            <person name="Lorenzon L."/>
            <person name="Mandel J.R."/>
            <person name="Marage G."/>
            <person name="Marchand G."/>
            <person name="Marquand E."/>
            <person name="Bret-Mestries E."/>
            <person name="Morien E."/>
            <person name="Nambeesan S."/>
            <person name="Nguyen T."/>
            <person name="Pegot-Espagnet P."/>
            <person name="Pouilly N."/>
            <person name="Raftis F."/>
            <person name="Sallet E."/>
            <person name="Schiex T."/>
            <person name="Thomas J."/>
            <person name="Vandecasteele C."/>
            <person name="Vares D."/>
            <person name="Vear F."/>
            <person name="Vautrin S."/>
            <person name="Crespi M."/>
            <person name="Mangin B."/>
            <person name="Burke J.M."/>
            <person name="Salse J."/>
            <person name="Munos S."/>
            <person name="Vincourt P."/>
            <person name="Rieseberg L.H."/>
            <person name="Langlade N.B."/>
        </authorList>
    </citation>
    <scope>NUCLEOTIDE SEQUENCE [LARGE SCALE GENOMIC DNA]</scope>
    <source>
        <strain evidence="2">cv. SF193</strain>
    </source>
</reference>
<evidence type="ECO:0000313" key="1">
    <source>
        <dbReference type="EMBL" id="OTG27575.1"/>
    </source>
</evidence>
<keyword evidence="2" id="KW-1185">Reference proteome</keyword>
<gene>
    <name evidence="1" type="ORF">HannXRQ_Chr04g0101551</name>
</gene>
<name>A0A251UW22_HELAN</name>
<proteinExistence type="predicted"/>
<dbReference type="InParanoid" id="A0A251UW22"/>
<dbReference type="Proteomes" id="UP000215914">
    <property type="component" value="Chromosome 4"/>
</dbReference>
<protein>
    <submittedName>
        <fullName evidence="1">Uncharacterized protein</fullName>
    </submittedName>
</protein>
<evidence type="ECO:0000313" key="2">
    <source>
        <dbReference type="Proteomes" id="UP000215914"/>
    </source>
</evidence>
<organism evidence="1 2">
    <name type="scientific">Helianthus annuus</name>
    <name type="common">Common sunflower</name>
    <dbReference type="NCBI Taxonomy" id="4232"/>
    <lineage>
        <taxon>Eukaryota</taxon>
        <taxon>Viridiplantae</taxon>
        <taxon>Streptophyta</taxon>
        <taxon>Embryophyta</taxon>
        <taxon>Tracheophyta</taxon>
        <taxon>Spermatophyta</taxon>
        <taxon>Magnoliopsida</taxon>
        <taxon>eudicotyledons</taxon>
        <taxon>Gunneridae</taxon>
        <taxon>Pentapetalae</taxon>
        <taxon>asterids</taxon>
        <taxon>campanulids</taxon>
        <taxon>Asterales</taxon>
        <taxon>Asteraceae</taxon>
        <taxon>Asteroideae</taxon>
        <taxon>Heliantheae alliance</taxon>
        <taxon>Heliantheae</taxon>
        <taxon>Helianthus</taxon>
    </lineage>
</organism>